<dbReference type="STRING" id="497964.CfE428DRAFT_1931"/>
<dbReference type="AlphaFoldDB" id="B4CZ43"/>
<comment type="caution">
    <text evidence="2">The sequence shown here is derived from an EMBL/GenBank/DDBJ whole genome shotgun (WGS) entry which is preliminary data.</text>
</comment>
<dbReference type="Gene3D" id="3.30.420.40">
    <property type="match status" value="2"/>
</dbReference>
<dbReference type="RefSeq" id="WP_006979256.1">
    <property type="nucleotide sequence ID" value="NZ_ABVL01000004.1"/>
</dbReference>
<comment type="similarity">
    <text evidence="1">Belongs to the ROK (NagC/XylR) family.</text>
</comment>
<evidence type="ECO:0000313" key="2">
    <source>
        <dbReference type="EMBL" id="EDY20734.1"/>
    </source>
</evidence>
<evidence type="ECO:0000256" key="1">
    <source>
        <dbReference type="ARBA" id="ARBA00006479"/>
    </source>
</evidence>
<reference evidence="2 3" key="1">
    <citation type="journal article" date="2011" name="J. Bacteriol.">
        <title>Genome sequence of Chthoniobacter flavus Ellin428, an aerobic heterotrophic soil bacterium.</title>
        <authorList>
            <person name="Kant R."/>
            <person name="van Passel M.W."/>
            <person name="Palva A."/>
            <person name="Lucas S."/>
            <person name="Lapidus A."/>
            <person name="Glavina Del Rio T."/>
            <person name="Dalin E."/>
            <person name="Tice H."/>
            <person name="Bruce D."/>
            <person name="Goodwin L."/>
            <person name="Pitluck S."/>
            <person name="Larimer F.W."/>
            <person name="Land M.L."/>
            <person name="Hauser L."/>
            <person name="Sangwan P."/>
            <person name="de Vos W.M."/>
            <person name="Janssen P.H."/>
            <person name="Smidt H."/>
        </authorList>
    </citation>
    <scope>NUCLEOTIDE SEQUENCE [LARGE SCALE GENOMIC DNA]</scope>
    <source>
        <strain evidence="2 3">Ellin428</strain>
    </source>
</reference>
<dbReference type="InterPro" id="IPR043129">
    <property type="entry name" value="ATPase_NBD"/>
</dbReference>
<organism evidence="2 3">
    <name type="scientific">Chthoniobacter flavus Ellin428</name>
    <dbReference type="NCBI Taxonomy" id="497964"/>
    <lineage>
        <taxon>Bacteria</taxon>
        <taxon>Pseudomonadati</taxon>
        <taxon>Verrucomicrobiota</taxon>
        <taxon>Spartobacteria</taxon>
        <taxon>Chthoniobacterales</taxon>
        <taxon>Chthoniobacteraceae</taxon>
        <taxon>Chthoniobacter</taxon>
    </lineage>
</organism>
<proteinExistence type="inferred from homology"/>
<dbReference type="InterPro" id="IPR000600">
    <property type="entry name" value="ROK"/>
</dbReference>
<dbReference type="eggNOG" id="COG1940">
    <property type="taxonomic scope" value="Bacteria"/>
</dbReference>
<protein>
    <submittedName>
        <fullName evidence="2">ROK family protein</fullName>
    </submittedName>
</protein>
<name>B4CZ43_9BACT</name>
<gene>
    <name evidence="2" type="ORF">CfE428DRAFT_1931</name>
</gene>
<evidence type="ECO:0000313" key="3">
    <source>
        <dbReference type="Proteomes" id="UP000005824"/>
    </source>
</evidence>
<dbReference type="SUPFAM" id="SSF53067">
    <property type="entry name" value="Actin-like ATPase domain"/>
    <property type="match status" value="1"/>
</dbReference>
<dbReference type="Pfam" id="PF00480">
    <property type="entry name" value="ROK"/>
    <property type="match status" value="1"/>
</dbReference>
<dbReference type="Proteomes" id="UP000005824">
    <property type="component" value="Unassembled WGS sequence"/>
</dbReference>
<dbReference type="PANTHER" id="PTHR18964:SF149">
    <property type="entry name" value="BIFUNCTIONAL UDP-N-ACETYLGLUCOSAMINE 2-EPIMERASE_N-ACETYLMANNOSAMINE KINASE"/>
    <property type="match status" value="1"/>
</dbReference>
<dbReference type="InParanoid" id="B4CZ43"/>
<dbReference type="EMBL" id="ABVL01000004">
    <property type="protein sequence ID" value="EDY20734.1"/>
    <property type="molecule type" value="Genomic_DNA"/>
</dbReference>
<keyword evidence="3" id="KW-1185">Reference proteome</keyword>
<accession>B4CZ43</accession>
<sequence>MTTPHFLAIEIGGTKLQLCVGTEGGEIVDRVRFSVDRARGAEGIREQIARGVPELIAKWQPSAIGVGYGGPVDWRTGRIWKSYHIAGWSDFPMADWLREQTSLPVFVENDSNLATLGEAICGAGKGMNPVFYTNMGSGVGGGLAVDGRIYHGAPPGEMEFGHLRLHGPERILEDDCSGWSLDCAIRVAVENAPESTLAQLVKENPGSGGEARHLVKALEAGDALATSLVETLAGHFTNALGVVVQLLHPEVIVIGGGVSLIGEPLRAAVAERLPSFIMDVFHPGPQVRLAGLREDSVPVGALLMAADRFNSSKTTPLL</sequence>
<dbReference type="PANTHER" id="PTHR18964">
    <property type="entry name" value="ROK (REPRESSOR, ORF, KINASE) FAMILY"/>
    <property type="match status" value="1"/>
</dbReference>